<evidence type="ECO:0000313" key="2">
    <source>
        <dbReference type="Proteomes" id="UP000028933"/>
    </source>
</evidence>
<reference evidence="1" key="1">
    <citation type="journal article" date="2013" name="Lancet">
        <title>First case of E anophelis outbreak in an intensive-care unit.</title>
        <authorList>
            <person name="Teo J."/>
            <person name="Tan S.Y."/>
            <person name="Tay M."/>
            <person name="Ding Y."/>
            <person name="Kjelleberg S."/>
            <person name="Givskov M."/>
            <person name="Lin R.T."/>
            <person name="Yang L."/>
        </authorList>
    </citation>
    <scope>NUCLEOTIDE SEQUENCE [LARGE SCALE GENOMIC DNA]</scope>
    <source>
        <strain evidence="1">NUHP1</strain>
    </source>
</reference>
<organism evidence="1 2">
    <name type="scientific">Elizabethkingia anophelis NUHP1</name>
    <dbReference type="NCBI Taxonomy" id="1338011"/>
    <lineage>
        <taxon>Bacteria</taxon>
        <taxon>Pseudomonadati</taxon>
        <taxon>Bacteroidota</taxon>
        <taxon>Flavobacteriia</taxon>
        <taxon>Flavobacteriales</taxon>
        <taxon>Weeksellaceae</taxon>
        <taxon>Elizabethkingia</taxon>
    </lineage>
</organism>
<name>A0A077EIF2_9FLAO</name>
<gene>
    <name evidence="1" type="ORF">BD94_2194</name>
</gene>
<reference evidence="1" key="2">
    <citation type="journal article" date="2015" name="Genome Biol. Evol.">
        <title>Complete Genome Sequence and Transcriptomic Analysis of the Novel Pathogen Elizabethkingia anophelis in Response to Oxidative Stress.</title>
        <authorList>
            <person name="Li Y."/>
            <person name="Liu Y."/>
            <person name="Chew S.C."/>
            <person name="Tay M."/>
            <person name="Salido M.M."/>
            <person name="Teo J."/>
            <person name="Lauro F.M."/>
            <person name="Givskov M."/>
            <person name="Yang L."/>
        </authorList>
    </citation>
    <scope>NUCLEOTIDE SEQUENCE</scope>
    <source>
        <strain evidence="1">NUHP1</strain>
    </source>
</reference>
<protein>
    <submittedName>
        <fullName evidence="1">Uncharacterized protein</fullName>
    </submittedName>
</protein>
<dbReference type="RefSeq" id="WP_024564232.1">
    <property type="nucleotide sequence ID" value="NZ_CP007547.1"/>
</dbReference>
<dbReference type="AlphaFoldDB" id="A0A077EIF2"/>
<dbReference type="KEGG" id="eao:BD94_2194"/>
<dbReference type="eggNOG" id="ENOG5033GCB">
    <property type="taxonomic scope" value="Bacteria"/>
</dbReference>
<dbReference type="HOGENOM" id="CLU_2491401_0_0_10"/>
<sequence>MKSIWKAIYGNSEIRIENTWFNGEKLYVNDVLQDEQINWFPNNIRLTGHLTQNGEKIPIKANLYSSLCLIECSLFINDEKVKTHKIQ</sequence>
<dbReference type="Proteomes" id="UP000028933">
    <property type="component" value="Chromosome"/>
</dbReference>
<dbReference type="EMBL" id="CP007547">
    <property type="protein sequence ID" value="AIL45969.1"/>
    <property type="molecule type" value="Genomic_DNA"/>
</dbReference>
<proteinExistence type="predicted"/>
<dbReference type="STRING" id="1338011.BD94_2194"/>
<evidence type="ECO:0000313" key="1">
    <source>
        <dbReference type="EMBL" id="AIL45969.1"/>
    </source>
</evidence>
<accession>A0A077EIF2</accession>